<dbReference type="EMBL" id="JACIDO010000001">
    <property type="protein sequence ID" value="MBB3934476.1"/>
    <property type="molecule type" value="Genomic_DNA"/>
</dbReference>
<dbReference type="SMART" id="SM00760">
    <property type="entry name" value="Bac_DnaA_C"/>
    <property type="match status" value="1"/>
</dbReference>
<dbReference type="InterPro" id="IPR013159">
    <property type="entry name" value="DnaA_C"/>
</dbReference>
<dbReference type="InterPro" id="IPR010921">
    <property type="entry name" value="Trp_repressor/repl_initiator"/>
</dbReference>
<dbReference type="GO" id="GO:0005524">
    <property type="term" value="F:ATP binding"/>
    <property type="evidence" value="ECO:0007669"/>
    <property type="project" value="InterPro"/>
</dbReference>
<evidence type="ECO:0000313" key="3">
    <source>
        <dbReference type="Proteomes" id="UP000531216"/>
    </source>
</evidence>
<dbReference type="Proteomes" id="UP000531216">
    <property type="component" value="Unassembled WGS sequence"/>
</dbReference>
<dbReference type="Gene3D" id="1.10.1750.10">
    <property type="match status" value="1"/>
</dbReference>
<accession>A0A7W6BM88</accession>
<organism evidence="2 3">
    <name type="scientific">Aureimonas phyllosphaerae</name>
    <dbReference type="NCBI Taxonomy" id="1166078"/>
    <lineage>
        <taxon>Bacteria</taxon>
        <taxon>Pseudomonadati</taxon>
        <taxon>Pseudomonadota</taxon>
        <taxon>Alphaproteobacteria</taxon>
        <taxon>Hyphomicrobiales</taxon>
        <taxon>Aurantimonadaceae</taxon>
        <taxon>Aureimonas</taxon>
    </lineage>
</organism>
<feature type="domain" description="Chromosomal replication initiator DnaA C-terminal" evidence="1">
    <location>
        <begin position="29"/>
        <end position="98"/>
    </location>
</feature>
<evidence type="ECO:0000259" key="1">
    <source>
        <dbReference type="SMART" id="SM00760"/>
    </source>
</evidence>
<dbReference type="SUPFAM" id="SSF48295">
    <property type="entry name" value="TrpR-like"/>
    <property type="match status" value="1"/>
</dbReference>
<dbReference type="CDD" id="cd06571">
    <property type="entry name" value="Bac_DnaA_C"/>
    <property type="match status" value="1"/>
</dbReference>
<dbReference type="Pfam" id="PF08299">
    <property type="entry name" value="Bac_DnaA_C"/>
    <property type="match status" value="1"/>
</dbReference>
<reference evidence="2 3" key="1">
    <citation type="submission" date="2020-08" db="EMBL/GenBank/DDBJ databases">
        <title>Genomic Encyclopedia of Type Strains, Phase IV (KMG-IV): sequencing the most valuable type-strain genomes for metagenomic binning, comparative biology and taxonomic classification.</title>
        <authorList>
            <person name="Goeker M."/>
        </authorList>
    </citation>
    <scope>NUCLEOTIDE SEQUENCE [LARGE SCALE GENOMIC DNA]</scope>
    <source>
        <strain evidence="2 3">DSM 25024</strain>
    </source>
</reference>
<name>A0A7W6BM88_9HYPH</name>
<keyword evidence="3" id="KW-1185">Reference proteome</keyword>
<sequence>MSQCFNPSAAAAFPSAVTGADPGGRGRLQCRVAVDIVSTFLGVPAADILSERRAQAPVARARHVAMYLSHVAFQLSLNAVAAGFGRDRTSVSYAVARIEDERDDRGFDAMLSRMEALAQSCRRLAVPGAGEGDF</sequence>
<dbReference type="AlphaFoldDB" id="A0A7W6BM88"/>
<dbReference type="RefSeq" id="WP_175526722.1">
    <property type="nucleotide sequence ID" value="NZ_CP181348.1"/>
</dbReference>
<dbReference type="GO" id="GO:0043565">
    <property type="term" value="F:sequence-specific DNA binding"/>
    <property type="evidence" value="ECO:0007669"/>
    <property type="project" value="InterPro"/>
</dbReference>
<protein>
    <recommendedName>
        <fullName evidence="1">Chromosomal replication initiator DnaA C-terminal domain-containing protein</fullName>
    </recommendedName>
</protein>
<dbReference type="GO" id="GO:0006270">
    <property type="term" value="P:DNA replication initiation"/>
    <property type="evidence" value="ECO:0007669"/>
    <property type="project" value="InterPro"/>
</dbReference>
<comment type="caution">
    <text evidence="2">The sequence shown here is derived from an EMBL/GenBank/DDBJ whole genome shotgun (WGS) entry which is preliminary data.</text>
</comment>
<evidence type="ECO:0000313" key="2">
    <source>
        <dbReference type="EMBL" id="MBB3934476.1"/>
    </source>
</evidence>
<proteinExistence type="predicted"/>
<gene>
    <name evidence="2" type="ORF">GGR05_000587</name>
</gene>
<dbReference type="GO" id="GO:0006275">
    <property type="term" value="P:regulation of DNA replication"/>
    <property type="evidence" value="ECO:0007669"/>
    <property type="project" value="InterPro"/>
</dbReference>